<dbReference type="PROSITE" id="PS50885">
    <property type="entry name" value="HAMP"/>
    <property type="match status" value="1"/>
</dbReference>
<feature type="compositionally biased region" description="Low complexity" evidence="5">
    <location>
        <begin position="441"/>
        <end position="456"/>
    </location>
</feature>
<keyword evidence="2 4" id="KW-0807">Transducer</keyword>
<dbReference type="GO" id="GO:0007165">
    <property type="term" value="P:signal transduction"/>
    <property type="evidence" value="ECO:0007669"/>
    <property type="project" value="UniProtKB-KW"/>
</dbReference>
<dbReference type="AlphaFoldDB" id="A0A0N1ECK8"/>
<name>A0A0N1ECK8_9GAMM</name>
<dbReference type="CDD" id="cd11386">
    <property type="entry name" value="MCP_signal"/>
    <property type="match status" value="1"/>
</dbReference>
<reference evidence="9 10" key="1">
    <citation type="submission" date="2015-08" db="EMBL/GenBank/DDBJ databases">
        <title>Draft Genome Sequence of Pseudoalteromonas porphyrae UCD-SED14.</title>
        <authorList>
            <person name="Coil D.A."/>
            <person name="Jospin G."/>
            <person name="Lee R.D."/>
            <person name="Eisen J.A."/>
        </authorList>
    </citation>
    <scope>NUCLEOTIDE SEQUENCE [LARGE SCALE GENOMIC DNA]</scope>
    <source>
        <strain evidence="9 10">UCD-SED14</strain>
    </source>
</reference>
<evidence type="ECO:0000256" key="3">
    <source>
        <dbReference type="ARBA" id="ARBA00029447"/>
    </source>
</evidence>
<dbReference type="Pfam" id="PF00015">
    <property type="entry name" value="MCPsignal"/>
    <property type="match status" value="1"/>
</dbReference>
<evidence type="ECO:0000256" key="2">
    <source>
        <dbReference type="ARBA" id="ARBA00023224"/>
    </source>
</evidence>
<dbReference type="SMART" id="SM00283">
    <property type="entry name" value="MA"/>
    <property type="match status" value="1"/>
</dbReference>
<dbReference type="EMBL" id="LHPH01000031">
    <property type="protein sequence ID" value="KPH56886.1"/>
    <property type="molecule type" value="Genomic_DNA"/>
</dbReference>
<sequence>MPMKLNVKLYSAFSSIIILMLVSSTIVWFKVSTETQRALEIKGDDLPGLILYMAQLDEMYRMQNEALEYLSGDVNKVKDFNELFTQFKKTNSELRKYESAKASDRIKMDKISSLMEQYHQSVNNNIFEKYNPATHQQAIAQAKSLKNTSGKQLETLLDKLKDEEFADAFNTTEINEALNDDLPGVRYYLEMVDEAGDMLSSINSHLAGDLSAQNDFKKDAASFAEYLTLIKPLEQKPNEIQNIKQIESYFETIKREAAVVFNAYNPQNHTAAKIAINTLEESIINELVAILQSSADEERDDATSALDHLDTGLNFTLTIIIIITLIATIIGFSVAYLISKSILSRLSLVLDTAHSIGNGDISKPAIEHRNEDEIDALADATNKMSLSLNNLLEAISGVVSDVKLSSGDIANTNTQIATRSQESADQSTQVATAIEEMSSTVSEVARQSQQASSQAENAKDLASNGGISVKSTVDEIKSASARVQTTADTVTELGDLSAQIGNVIGVIGSIAEQTNLLALNAAIEAARAGEQGRGFAVVADEVRTLAERTTKATEEVVNTVQSIQNQTQVAVNSMQSSVEQVNMSVTLAEEAGNQLENIVIGATEIAAMIQSIATATEEQSVVASEMAKDVSLIEQSSQSSLRDTQVAAHSANSLNSQAEQLAQLVAKFKLR</sequence>
<dbReference type="InterPro" id="IPR004089">
    <property type="entry name" value="MCPsignal_dom"/>
</dbReference>
<dbReference type="Gene3D" id="1.10.287.950">
    <property type="entry name" value="Methyl-accepting chemotaxis protein"/>
    <property type="match status" value="1"/>
</dbReference>
<dbReference type="GO" id="GO:0016020">
    <property type="term" value="C:membrane"/>
    <property type="evidence" value="ECO:0007669"/>
    <property type="project" value="UniProtKB-SubCell"/>
</dbReference>
<keyword evidence="6" id="KW-0812">Transmembrane</keyword>
<evidence type="ECO:0000313" key="9">
    <source>
        <dbReference type="EMBL" id="KPH56886.1"/>
    </source>
</evidence>
<dbReference type="PROSITE" id="PS50111">
    <property type="entry name" value="CHEMOTAXIS_TRANSDUC_2"/>
    <property type="match status" value="1"/>
</dbReference>
<feature type="region of interest" description="Disordered" evidence="5">
    <location>
        <begin position="438"/>
        <end position="463"/>
    </location>
</feature>
<evidence type="ECO:0000256" key="1">
    <source>
        <dbReference type="ARBA" id="ARBA00004370"/>
    </source>
</evidence>
<keyword evidence="6" id="KW-1133">Transmembrane helix</keyword>
<evidence type="ECO:0000256" key="6">
    <source>
        <dbReference type="SAM" id="Phobius"/>
    </source>
</evidence>
<feature type="domain" description="HAMP" evidence="8">
    <location>
        <begin position="340"/>
        <end position="393"/>
    </location>
</feature>
<comment type="similarity">
    <text evidence="3">Belongs to the methyl-accepting chemotaxis (MCP) protein family.</text>
</comment>
<organism evidence="9 10">
    <name type="scientific">Pseudoalteromonas porphyrae</name>
    <dbReference type="NCBI Taxonomy" id="187330"/>
    <lineage>
        <taxon>Bacteria</taxon>
        <taxon>Pseudomonadati</taxon>
        <taxon>Pseudomonadota</taxon>
        <taxon>Gammaproteobacteria</taxon>
        <taxon>Alteromonadales</taxon>
        <taxon>Pseudoalteromonadaceae</taxon>
        <taxon>Pseudoalteromonas</taxon>
    </lineage>
</organism>
<feature type="domain" description="Methyl-accepting transducer" evidence="7">
    <location>
        <begin position="398"/>
        <end position="634"/>
    </location>
</feature>
<dbReference type="CDD" id="cd06225">
    <property type="entry name" value="HAMP"/>
    <property type="match status" value="1"/>
</dbReference>
<evidence type="ECO:0000313" key="10">
    <source>
        <dbReference type="Proteomes" id="UP000037848"/>
    </source>
</evidence>
<dbReference type="SUPFAM" id="SSF58104">
    <property type="entry name" value="Methyl-accepting chemotaxis protein (MCP) signaling domain"/>
    <property type="match status" value="1"/>
</dbReference>
<evidence type="ECO:0000259" key="7">
    <source>
        <dbReference type="PROSITE" id="PS50111"/>
    </source>
</evidence>
<protein>
    <submittedName>
        <fullName evidence="9">Chemotaxis protein</fullName>
    </submittedName>
</protein>
<dbReference type="SMART" id="SM00304">
    <property type="entry name" value="HAMP"/>
    <property type="match status" value="1"/>
</dbReference>
<keyword evidence="6" id="KW-0472">Membrane</keyword>
<evidence type="ECO:0000259" key="8">
    <source>
        <dbReference type="PROSITE" id="PS50885"/>
    </source>
</evidence>
<gene>
    <name evidence="9" type="ORF">ADS77_19860</name>
</gene>
<dbReference type="Proteomes" id="UP000037848">
    <property type="component" value="Unassembled WGS sequence"/>
</dbReference>
<accession>A0A0N1ECK8</accession>
<dbReference type="FunFam" id="1.10.287.950:FF:000001">
    <property type="entry name" value="Methyl-accepting chemotaxis sensory transducer"/>
    <property type="match status" value="1"/>
</dbReference>
<feature type="transmembrane region" description="Helical" evidence="6">
    <location>
        <begin position="315"/>
        <end position="338"/>
    </location>
</feature>
<proteinExistence type="inferred from homology"/>
<dbReference type="InterPro" id="IPR003660">
    <property type="entry name" value="HAMP_dom"/>
</dbReference>
<comment type="subcellular location">
    <subcellularLocation>
        <location evidence="1">Membrane</location>
    </subcellularLocation>
</comment>
<keyword evidence="10" id="KW-1185">Reference proteome</keyword>
<dbReference type="GO" id="GO:0006935">
    <property type="term" value="P:chemotaxis"/>
    <property type="evidence" value="ECO:0007669"/>
    <property type="project" value="UniProtKB-ARBA"/>
</dbReference>
<dbReference type="STRING" id="187330.AMS58_19610"/>
<feature type="transmembrane region" description="Helical" evidence="6">
    <location>
        <begin position="7"/>
        <end position="29"/>
    </location>
</feature>
<dbReference type="PATRIC" id="fig|187330.3.peg.2624"/>
<dbReference type="PANTHER" id="PTHR32089">
    <property type="entry name" value="METHYL-ACCEPTING CHEMOTAXIS PROTEIN MCPB"/>
    <property type="match status" value="1"/>
</dbReference>
<dbReference type="Pfam" id="PF00672">
    <property type="entry name" value="HAMP"/>
    <property type="match status" value="1"/>
</dbReference>
<evidence type="ECO:0000256" key="5">
    <source>
        <dbReference type="SAM" id="MobiDB-lite"/>
    </source>
</evidence>
<comment type="caution">
    <text evidence="9">The sequence shown here is derived from an EMBL/GenBank/DDBJ whole genome shotgun (WGS) entry which is preliminary data.</text>
</comment>
<dbReference type="PANTHER" id="PTHR32089:SF112">
    <property type="entry name" value="LYSOZYME-LIKE PROTEIN-RELATED"/>
    <property type="match status" value="1"/>
</dbReference>
<evidence type="ECO:0000256" key="4">
    <source>
        <dbReference type="PROSITE-ProRule" id="PRU00284"/>
    </source>
</evidence>